<dbReference type="PANTHER" id="PTHR33619:SF3">
    <property type="entry name" value="POLYSACCHARIDE EXPORT PROTEIN GFCE-RELATED"/>
    <property type="match status" value="1"/>
</dbReference>
<dbReference type="Proteomes" id="UP000294419">
    <property type="component" value="Chromosome"/>
</dbReference>
<dbReference type="Gene3D" id="3.10.560.10">
    <property type="entry name" value="Outer membrane lipoprotein wza domain like"/>
    <property type="match status" value="1"/>
</dbReference>
<keyword evidence="1" id="KW-0732">Signal</keyword>
<evidence type="ECO:0000313" key="5">
    <source>
        <dbReference type="EMBL" id="QBO59666.1"/>
    </source>
</evidence>
<dbReference type="KEGG" id="csal:NBC122_02866"/>
<organism evidence="5 6">
    <name type="scientific">Chryseobacterium salivictor</name>
    <dbReference type="NCBI Taxonomy" id="2547600"/>
    <lineage>
        <taxon>Bacteria</taxon>
        <taxon>Pseudomonadati</taxon>
        <taxon>Bacteroidota</taxon>
        <taxon>Flavobacteriia</taxon>
        <taxon>Flavobacteriales</taxon>
        <taxon>Weeksellaceae</taxon>
        <taxon>Chryseobacterium group</taxon>
        <taxon>Chryseobacterium</taxon>
    </lineage>
</organism>
<keyword evidence="2" id="KW-1133">Transmembrane helix</keyword>
<dbReference type="PANTHER" id="PTHR33619">
    <property type="entry name" value="POLYSACCHARIDE EXPORT PROTEIN GFCE-RELATED"/>
    <property type="match status" value="1"/>
</dbReference>
<dbReference type="AlphaFoldDB" id="A0A4P6ZIG5"/>
<dbReference type="Pfam" id="PF10531">
    <property type="entry name" value="SLBB"/>
    <property type="match status" value="1"/>
</dbReference>
<proteinExistence type="predicted"/>
<dbReference type="Pfam" id="PF02563">
    <property type="entry name" value="Poly_export"/>
    <property type="match status" value="1"/>
</dbReference>
<keyword evidence="6" id="KW-1185">Reference proteome</keyword>
<dbReference type="GO" id="GO:0015159">
    <property type="term" value="F:polysaccharide transmembrane transporter activity"/>
    <property type="evidence" value="ECO:0007669"/>
    <property type="project" value="InterPro"/>
</dbReference>
<keyword evidence="2" id="KW-0812">Transmembrane</keyword>
<evidence type="ECO:0000256" key="1">
    <source>
        <dbReference type="ARBA" id="ARBA00022729"/>
    </source>
</evidence>
<dbReference type="InterPro" id="IPR019554">
    <property type="entry name" value="Soluble_ligand-bd"/>
</dbReference>
<dbReference type="OrthoDB" id="662756at2"/>
<accession>A0A4P6ZIG5</accession>
<dbReference type="EMBL" id="CP037954">
    <property type="protein sequence ID" value="QBO59666.1"/>
    <property type="molecule type" value="Genomic_DNA"/>
</dbReference>
<dbReference type="RefSeq" id="WP_133440976.1">
    <property type="nucleotide sequence ID" value="NZ_CP037954.1"/>
</dbReference>
<feature type="domain" description="Polysaccharide export protein N-terminal" evidence="3">
    <location>
        <begin position="49"/>
        <end position="144"/>
    </location>
</feature>
<evidence type="ECO:0000313" key="6">
    <source>
        <dbReference type="Proteomes" id="UP000294419"/>
    </source>
</evidence>
<sequence length="266" mass="29751">MTKIKNIFLAATLIGMAFSCKPKENMVYMEKQTTELDQEVKQAVFEGSHLQAGDLLDIKVTAFDDNAVRPFNLHSMNQSGNMIETPSNQTPQNNPQGYLVSNDGFIIFPVLGKIQVQNRTMSQLRDDLEHRLLEYLTDPLVSIRQLNFNITILGEVNKPGQYTSPSDKVTVFQALGMAGDMTPGGERTKVKLLRHENGTDKTYMVDLTDKNITSSPYYYMQQNDVLYVEPDKNSQIAANANPNRNLWFQIGGAALGVISLIIGLTR</sequence>
<gene>
    <name evidence="5" type="ORF">NBC122_02866</name>
</gene>
<dbReference type="InterPro" id="IPR003715">
    <property type="entry name" value="Poly_export_N"/>
</dbReference>
<evidence type="ECO:0000259" key="4">
    <source>
        <dbReference type="Pfam" id="PF10531"/>
    </source>
</evidence>
<keyword evidence="2" id="KW-0472">Membrane</keyword>
<protein>
    <submittedName>
        <fullName evidence="5">Uncharacterized protein</fullName>
    </submittedName>
</protein>
<evidence type="ECO:0000256" key="2">
    <source>
        <dbReference type="SAM" id="Phobius"/>
    </source>
</evidence>
<reference evidence="5 6" key="1">
    <citation type="submission" date="2019-03" db="EMBL/GenBank/DDBJ databases">
        <authorList>
            <person name="Kim H."/>
            <person name="Yu S.-M."/>
        </authorList>
    </citation>
    <scope>NUCLEOTIDE SEQUENCE [LARGE SCALE GENOMIC DNA]</scope>
    <source>
        <strain evidence="5 6">NBC122</strain>
    </source>
</reference>
<feature type="domain" description="Soluble ligand binding" evidence="4">
    <location>
        <begin position="150"/>
        <end position="195"/>
    </location>
</feature>
<feature type="transmembrane region" description="Helical" evidence="2">
    <location>
        <begin position="246"/>
        <end position="265"/>
    </location>
</feature>
<dbReference type="PROSITE" id="PS51257">
    <property type="entry name" value="PROKAR_LIPOPROTEIN"/>
    <property type="match status" value="1"/>
</dbReference>
<dbReference type="InterPro" id="IPR049712">
    <property type="entry name" value="Poly_export"/>
</dbReference>
<evidence type="ECO:0000259" key="3">
    <source>
        <dbReference type="Pfam" id="PF02563"/>
    </source>
</evidence>
<name>A0A4P6ZIG5_9FLAO</name>